<dbReference type="VEuPathDB" id="VectorBase:MDOMA2_001357"/>
<accession>A0A1I8NHS9</accession>
<dbReference type="GO" id="GO:0003677">
    <property type="term" value="F:DNA binding"/>
    <property type="evidence" value="ECO:0007669"/>
    <property type="project" value="UniProtKB-KW"/>
</dbReference>
<comment type="subcellular location">
    <subcellularLocation>
        <location evidence="1">Nucleus</location>
    </subcellularLocation>
</comment>
<feature type="region of interest" description="Disordered" evidence="12">
    <location>
        <begin position="88"/>
        <end position="153"/>
    </location>
</feature>
<dbReference type="STRING" id="7370.A0A1I8NHS9"/>
<keyword evidence="9" id="KW-0804">Transcription</keyword>
<dbReference type="VEuPathDB" id="VectorBase:MDOA015285"/>
<evidence type="ECO:0000256" key="10">
    <source>
        <dbReference type="ARBA" id="ARBA00023242"/>
    </source>
</evidence>
<feature type="compositionally biased region" description="Acidic residues" evidence="12">
    <location>
        <begin position="138"/>
        <end position="153"/>
    </location>
</feature>
<keyword evidence="5 11" id="KW-0863">Zinc-finger</keyword>
<feature type="domain" description="MADF" evidence="14">
    <location>
        <begin position="300"/>
        <end position="393"/>
    </location>
</feature>
<evidence type="ECO:0000256" key="4">
    <source>
        <dbReference type="ARBA" id="ARBA00022737"/>
    </source>
</evidence>
<dbReference type="RefSeq" id="XP_005187460.1">
    <property type="nucleotide sequence ID" value="XM_005187403.3"/>
</dbReference>
<evidence type="ECO:0000259" key="14">
    <source>
        <dbReference type="PROSITE" id="PS51029"/>
    </source>
</evidence>
<dbReference type="SMART" id="SM00355">
    <property type="entry name" value="ZnF_C2H2"/>
    <property type="match status" value="7"/>
</dbReference>
<proteinExistence type="inferred from homology"/>
<dbReference type="Pfam" id="PF10545">
    <property type="entry name" value="MADF_DNA_bdg"/>
    <property type="match status" value="2"/>
</dbReference>
<dbReference type="KEGG" id="mde:101891361"/>
<dbReference type="InterPro" id="IPR013087">
    <property type="entry name" value="Znf_C2H2_type"/>
</dbReference>
<feature type="domain" description="C2H2-type" evidence="13">
    <location>
        <begin position="395"/>
        <end position="422"/>
    </location>
</feature>
<dbReference type="EnsemblMetazoa" id="MDOA015285-RA">
    <property type="protein sequence ID" value="MDOA015285-PA"/>
    <property type="gene ID" value="MDOA015285"/>
</dbReference>
<keyword evidence="10" id="KW-0539">Nucleus</keyword>
<evidence type="ECO:0000313" key="15">
    <source>
        <dbReference type="EnsemblMetazoa" id="MDOA015285-PA"/>
    </source>
</evidence>
<feature type="domain" description="C2H2-type" evidence="13">
    <location>
        <begin position="563"/>
        <end position="585"/>
    </location>
</feature>
<dbReference type="FunFam" id="3.30.160.60:FF:000646">
    <property type="entry name" value="Myeloid zinc finger 1"/>
    <property type="match status" value="1"/>
</dbReference>
<evidence type="ECO:0000256" key="8">
    <source>
        <dbReference type="ARBA" id="ARBA00023125"/>
    </source>
</evidence>
<dbReference type="AlphaFoldDB" id="A0A1I8NHS9"/>
<keyword evidence="4" id="KW-0677">Repeat</keyword>
<keyword evidence="6" id="KW-0862">Zinc</keyword>
<dbReference type="Gene3D" id="3.30.160.60">
    <property type="entry name" value="Classic Zinc Finger"/>
    <property type="match status" value="5"/>
</dbReference>
<evidence type="ECO:0000256" key="6">
    <source>
        <dbReference type="ARBA" id="ARBA00022833"/>
    </source>
</evidence>
<protein>
    <submittedName>
        <fullName evidence="17">Myoneurin-like</fullName>
    </submittedName>
</protein>
<feature type="domain" description="C2H2-type" evidence="13">
    <location>
        <begin position="535"/>
        <end position="562"/>
    </location>
</feature>
<dbReference type="Pfam" id="PF13912">
    <property type="entry name" value="zf-C2H2_6"/>
    <property type="match status" value="1"/>
</dbReference>
<dbReference type="GO" id="GO:0000981">
    <property type="term" value="F:DNA-binding transcription factor activity, RNA polymerase II-specific"/>
    <property type="evidence" value="ECO:0007669"/>
    <property type="project" value="TreeGrafter"/>
</dbReference>
<dbReference type="Pfam" id="PF00096">
    <property type="entry name" value="zf-C2H2"/>
    <property type="match status" value="3"/>
</dbReference>
<feature type="domain" description="C2H2-type" evidence="13">
    <location>
        <begin position="451"/>
        <end position="478"/>
    </location>
</feature>
<feature type="domain" description="C2H2-type" evidence="13">
    <location>
        <begin position="507"/>
        <end position="534"/>
    </location>
</feature>
<dbReference type="PROSITE" id="PS51029">
    <property type="entry name" value="MADF"/>
    <property type="match status" value="2"/>
</dbReference>
<dbReference type="Proteomes" id="UP001652621">
    <property type="component" value="Unplaced"/>
</dbReference>
<gene>
    <name evidence="15" type="primary">101891361</name>
    <name evidence="17" type="synonym">LOC101891361</name>
</gene>
<evidence type="ECO:0000256" key="12">
    <source>
        <dbReference type="SAM" id="MobiDB-lite"/>
    </source>
</evidence>
<dbReference type="GeneID" id="101891361"/>
<dbReference type="GO" id="GO:0005634">
    <property type="term" value="C:nucleus"/>
    <property type="evidence" value="ECO:0007669"/>
    <property type="project" value="UniProtKB-SubCell"/>
</dbReference>
<feature type="domain" description="MADF" evidence="14">
    <location>
        <begin position="190"/>
        <end position="278"/>
    </location>
</feature>
<dbReference type="InterPro" id="IPR006578">
    <property type="entry name" value="MADF-dom"/>
</dbReference>
<feature type="domain" description="C2H2-type" evidence="13">
    <location>
        <begin position="423"/>
        <end position="450"/>
    </location>
</feature>
<name>A0A1I8NHS9_MUSDO</name>
<evidence type="ECO:0000256" key="9">
    <source>
        <dbReference type="ARBA" id="ARBA00023163"/>
    </source>
</evidence>
<keyword evidence="8" id="KW-0238">DNA-binding</keyword>
<dbReference type="InterPro" id="IPR036236">
    <property type="entry name" value="Znf_C2H2_sf"/>
</dbReference>
<evidence type="ECO:0000313" key="17">
    <source>
        <dbReference type="RefSeq" id="XP_005187460.1"/>
    </source>
</evidence>
<dbReference type="OrthoDB" id="427030at2759"/>
<keyword evidence="3" id="KW-0479">Metal-binding</keyword>
<reference evidence="15" key="1">
    <citation type="submission" date="2020-05" db="UniProtKB">
        <authorList>
            <consortium name="EnsemblMetazoa"/>
        </authorList>
    </citation>
    <scope>IDENTIFICATION</scope>
    <source>
        <strain evidence="15">Aabys</strain>
    </source>
</reference>
<comment type="similarity">
    <text evidence="2">Belongs to the krueppel C2H2-type zinc-finger protein family.</text>
</comment>
<dbReference type="SMART" id="SM00595">
    <property type="entry name" value="MADF"/>
    <property type="match status" value="2"/>
</dbReference>
<evidence type="ECO:0000256" key="1">
    <source>
        <dbReference type="ARBA" id="ARBA00004123"/>
    </source>
</evidence>
<dbReference type="eggNOG" id="KOG1721">
    <property type="taxonomic scope" value="Eukaryota"/>
</dbReference>
<organism evidence="15">
    <name type="scientific">Musca domestica</name>
    <name type="common">House fly</name>
    <dbReference type="NCBI Taxonomy" id="7370"/>
    <lineage>
        <taxon>Eukaryota</taxon>
        <taxon>Metazoa</taxon>
        <taxon>Ecdysozoa</taxon>
        <taxon>Arthropoda</taxon>
        <taxon>Hexapoda</taxon>
        <taxon>Insecta</taxon>
        <taxon>Pterygota</taxon>
        <taxon>Neoptera</taxon>
        <taxon>Endopterygota</taxon>
        <taxon>Diptera</taxon>
        <taxon>Brachycera</taxon>
        <taxon>Muscomorpha</taxon>
        <taxon>Muscoidea</taxon>
        <taxon>Muscidae</taxon>
        <taxon>Musca</taxon>
    </lineage>
</organism>
<feature type="domain" description="C2H2-type" evidence="13">
    <location>
        <begin position="479"/>
        <end position="506"/>
    </location>
</feature>
<keyword evidence="7" id="KW-0805">Transcription regulation</keyword>
<dbReference type="PANTHER" id="PTHR24394">
    <property type="entry name" value="ZINC FINGER PROTEIN"/>
    <property type="match status" value="1"/>
</dbReference>
<evidence type="ECO:0000256" key="5">
    <source>
        <dbReference type="ARBA" id="ARBA00022771"/>
    </source>
</evidence>
<dbReference type="PANTHER" id="PTHR24394:SF44">
    <property type="entry name" value="ZINC FINGER PROTEIN 271-LIKE"/>
    <property type="match status" value="1"/>
</dbReference>
<evidence type="ECO:0000256" key="11">
    <source>
        <dbReference type="PROSITE-ProRule" id="PRU00042"/>
    </source>
</evidence>
<dbReference type="FunFam" id="3.30.160.60:FF:000711">
    <property type="entry name" value="zinc finger protein 697"/>
    <property type="match status" value="1"/>
</dbReference>
<evidence type="ECO:0000256" key="3">
    <source>
        <dbReference type="ARBA" id="ARBA00022723"/>
    </source>
</evidence>
<evidence type="ECO:0000313" key="16">
    <source>
        <dbReference type="Proteomes" id="UP001652621"/>
    </source>
</evidence>
<dbReference type="SUPFAM" id="SSF57667">
    <property type="entry name" value="beta-beta-alpha zinc fingers"/>
    <property type="match status" value="4"/>
</dbReference>
<evidence type="ECO:0000256" key="2">
    <source>
        <dbReference type="ARBA" id="ARBA00006991"/>
    </source>
</evidence>
<reference evidence="17" key="2">
    <citation type="submission" date="2025-04" db="UniProtKB">
        <authorList>
            <consortium name="RefSeq"/>
        </authorList>
    </citation>
    <scope>IDENTIFICATION</scope>
    <source>
        <strain evidence="17">Aabys</strain>
    </source>
</reference>
<dbReference type="PROSITE" id="PS50157">
    <property type="entry name" value="ZINC_FINGER_C2H2_2"/>
    <property type="match status" value="7"/>
</dbReference>
<sequence length="596" mass="70305">MNDYVEYMRIGEILRSPKAKNDTYQYILKCHHDKYFELEEESIMLPCIAQCDALGNEEEEGCDEKTEINYQINIQRENCENIEDAIEDRRSDKDMDPLNLIANRKSSDSETENDEEQFLKQGQSTELTVEDVNKSEVEENQEEPLTDSDEIDMESIKFDKESTADSKDNSPLSSGTFVQNFIKSRQNLKLFIESYKEQPELWNSKLPPKLSVKLKEKYWEKIKNVLQNKYKIDMTTVQIERVIKHLNLQYKRSQNRSSKDQKPLWFIKELEFLRPAYESAKPSVKLKPQHCELKNKQITQLLDIYERYPNLWNSNLIENCCKNKRNESFEQMLQAVNSEMNLNIDEEKLRGYLHFIHNEYAKEKRLDIRNCDSKADNKHPYYKRAQFLYDHVGPFKCSECNAELKNPLNFKLHKSQHDGTMPLKCSLCSKGFKVLGTYVLHARRHMDDLEEVCQECGKKFINSYDLKVHMRFHTGSKPFCCEICGASFRHIQTFAGHKRRHEKKYLHHCPTCSKGFYCKAKLDDHIRSHKQIREFNCETCGKAFITKKTLQQHLVTHEDIRKYVCTLCGKSFKLKVGLNQHMRTHGSLSYERPEEV</sequence>
<evidence type="ECO:0000259" key="13">
    <source>
        <dbReference type="PROSITE" id="PS50157"/>
    </source>
</evidence>
<evidence type="ECO:0000256" key="7">
    <source>
        <dbReference type="ARBA" id="ARBA00023015"/>
    </source>
</evidence>
<keyword evidence="16" id="KW-1185">Reference proteome</keyword>
<dbReference type="GO" id="GO:0008270">
    <property type="term" value="F:zinc ion binding"/>
    <property type="evidence" value="ECO:0007669"/>
    <property type="project" value="UniProtKB-KW"/>
</dbReference>
<dbReference type="PROSITE" id="PS00028">
    <property type="entry name" value="ZINC_FINGER_C2H2_1"/>
    <property type="match status" value="7"/>
</dbReference>